<name>A0A7J7KRX9_BUGNE</name>
<feature type="region of interest" description="Disordered" evidence="10">
    <location>
        <begin position="1407"/>
        <end position="1487"/>
    </location>
</feature>
<dbReference type="InterPro" id="IPR036465">
    <property type="entry name" value="vWFA_dom_sf"/>
</dbReference>
<dbReference type="Gene3D" id="3.40.50.10190">
    <property type="entry name" value="BRCT domain"/>
    <property type="match status" value="1"/>
</dbReference>
<dbReference type="InterPro" id="IPR036616">
    <property type="entry name" value="Poly(ADP-ribose)pol_reg_dom_sf"/>
</dbReference>
<evidence type="ECO:0000256" key="6">
    <source>
        <dbReference type="ARBA" id="ARBA00023125"/>
    </source>
</evidence>
<dbReference type="SUPFAM" id="SSF52113">
    <property type="entry name" value="BRCT domain"/>
    <property type="match status" value="1"/>
</dbReference>
<evidence type="ECO:0000256" key="4">
    <source>
        <dbReference type="ARBA" id="ARBA00022737"/>
    </source>
</evidence>
<evidence type="ECO:0000259" key="11">
    <source>
        <dbReference type="PROSITE" id="PS50172"/>
    </source>
</evidence>
<comment type="subcellular location">
    <subcellularLocation>
        <location evidence="1">Nucleus</location>
    </subcellularLocation>
</comment>
<keyword evidence="6" id="KW-0238">DNA-binding</keyword>
<feature type="compositionally biased region" description="Pro residues" evidence="10">
    <location>
        <begin position="1470"/>
        <end position="1484"/>
    </location>
</feature>
<keyword evidence="3" id="KW-0479">Metal-binding</keyword>
<evidence type="ECO:0000256" key="2">
    <source>
        <dbReference type="ARBA" id="ARBA00022553"/>
    </source>
</evidence>
<dbReference type="SMART" id="SM00609">
    <property type="entry name" value="VIT"/>
    <property type="match status" value="1"/>
</dbReference>
<comment type="caution">
    <text evidence="15">The sequence shown here is derived from an EMBL/GenBank/DDBJ whole genome shotgun (WGS) entry which is preliminary data.</text>
</comment>
<evidence type="ECO:0000256" key="8">
    <source>
        <dbReference type="ARBA" id="ARBA00023242"/>
    </source>
</evidence>
<keyword evidence="2" id="KW-0597">Phosphoprotein</keyword>
<keyword evidence="16" id="KW-1185">Reference proteome</keyword>
<keyword evidence="8" id="KW-0539">Nucleus</keyword>
<evidence type="ECO:0000256" key="10">
    <source>
        <dbReference type="SAM" id="MobiDB-lite"/>
    </source>
</evidence>
<dbReference type="GO" id="GO:0046872">
    <property type="term" value="F:metal ion binding"/>
    <property type="evidence" value="ECO:0007669"/>
    <property type="project" value="UniProtKB-KW"/>
</dbReference>
<dbReference type="PROSITE" id="PS50172">
    <property type="entry name" value="BRCT"/>
    <property type="match status" value="1"/>
</dbReference>
<sequence>MILEPYSLLSPSRKKRKDSKTSPLANKLLKRTSGSLNTAFKSSSLFYASSSLDASSRNKKSPSFLDDTETLKKKAVSSLFLNKNFAVEFPTSCKYKEKQRIRRDITEHGGTIFHILTKKVTALIISHEECKTTYKCRKAQELSIPVIDIKYIEDSIKAGVAKDLDEYMVIGRSRTEQLKSGTISSKPGTTTKSASSSTNFLQTVDWRKFPCTEKDQSYLSKPDEYQVPKWAFLKAESNKPQLYVLEIHVIDSASNNVRLTVFSQLYHGDKLVKEELREVNETVQAEALFTSLLEHYTKIQKGDNSFKLLDSVPPNRGSIKLQQSLFSWTIDDVVLSRDVQQLIDMVWDEAVGQVKDTLGDINDISQGGVEEAEGLLLEMKRQLVSDHKDETKWQQMVDDYFNSLPFRERTSVNSLKDINKHLDVIQLLHDILSVGEITDWQLTVSTKNKMKALNCHISEYNSSLSDLGLSSPYLNGQSAKMECIYQINRQMELSPGDCEGTKLLFHASKPENYLGIMSRGLLLPKHVVGELGGQRTDAGNLGHGLYFGDEFRTSAEYTRKFSNHSRLMLVCEVFTGNSCTTTTKMEHLTEAPSGYDSVLGLGQTSEQASAFKSNEYCVYNKQQQRVKYIIQYTEACDQLDRRNYIFNRPINIETDDPESSKSEVVPPSYTGGSSDMLADILPGLQVEGAEGDTPIPLQSINVMAKLVDLLAEVAIHQVYYNNSDKPIEAKFVFPLSEMAAVCGFEAFINDKHIIGKVKEKETARREYRRAVSEGHGAYLMTQDKERPEVFTISVGNLPPHTHVLIKITYVCELTVQEEKLVFELPTNIAPWNVKQALGANTQNTTKQVNIGNGALQTIKCGLDVVVQMPFDIRELTSPTHKVLIKRTATQAMVRIDEDQTLDKGFTLMVKLAEVHVPRMIIENHPDDPESMQACMLSFYPEFETEPQESYELIILLDLSNSMSYENVASAKKIAIDLLQCLNSKVFYNLITFGSTYSELFSLSLPAYTNNKTLAVNKIKNCESRRGNTDIVAIISNLSLLASPSRHRNVVLISDGHLTNSNLTLQTLSENSGRIRLFTLTVGSAGNKYLMREMARIGCGVSEYMNPKARFNWGKQLKGIIEKARQPLLSQVKVVWQEQNADLPQPLQAPACIPSLFSGNRIVVYGFASNCFMATLRAVIGGREVSTVVSASPLNASTGLTVHRLTARAVIQDWEHGCLSNDPVEHQIKKKNVKQSIIEMSKDYSIVSQFTSFVAIEERDTEEQKKPSHESSDILAKFNKYIAESMVDLLPGMEYEGTDTGLKKYMAVKEIQYLDNIEDVEEELDEQLCYDGMDELTVEGGIDRLSYDGIDDLGYDGMEELNEDGEEEDLYENPEVEELYCGAALFSSDGKQLCGYCPGFGLSSPTSPAYSPTSPAYSPTSPAYSPASPAYSPMLDSSSLLGKKQKKKSTALPLSKNVTPIPEMKALSLPSAPPPLPPRPPPCQAPPLLSDALPFQAIKLATPASVAAPPLLASQPLTTLPQMAPDSLEGPSPLRQKAKFKNSVRRPPPASQEQPSSARLIDSVAAEVAPHANYFQPQCFNQAAAPLALSAKSSLPPPPLPGAAVSLSSAPPGAAKVILMADKAPELTVRKSAAAGLREKAADYELSSGAKTPIQAASESRRTRRAFREYSASADVGFSFGRNSALKERSAADEIRFAHHTDDAFWSAYGAGGPYGSAYGAGGPFGSAYDMAKIAFEGESVSLSARHSICRRRGGSHISVTSLKNRKEKLDDAKTTSTPVPISHGLYRAKEGKDLKTIMLYPISLTDGWKPELHVIGKDISKHDQRIDYLGDGADVIQNLVAQLKNKIRYFNSGALENCLIQAGVKSLGKVAATEILFLFLWRMAMFVALVEQFEQLEVAPPTPVEWLVERLDIKHQNSPLLSDMPGWFSSLPQTGSFSFWNLTKKHSMVLQTLSMGTRWSCVLMNMMCTKDLTLELR</sequence>
<accession>A0A7J7KRX9</accession>
<dbReference type="GO" id="GO:0005737">
    <property type="term" value="C:cytoplasm"/>
    <property type="evidence" value="ECO:0007669"/>
    <property type="project" value="TreeGrafter"/>
</dbReference>
<dbReference type="InterPro" id="IPR013694">
    <property type="entry name" value="VIT"/>
</dbReference>
<feature type="domain" description="VWFA" evidence="12">
    <location>
        <begin position="951"/>
        <end position="1131"/>
    </location>
</feature>
<dbReference type="GO" id="GO:0005634">
    <property type="term" value="C:nucleus"/>
    <property type="evidence" value="ECO:0007669"/>
    <property type="project" value="UniProtKB-SubCell"/>
</dbReference>
<dbReference type="EC" id="2.4.2.-" evidence="9"/>
<dbReference type="Pfam" id="PF00533">
    <property type="entry name" value="BRCT"/>
    <property type="match status" value="1"/>
</dbReference>
<dbReference type="OrthoDB" id="1729737at2759"/>
<evidence type="ECO:0000256" key="5">
    <source>
        <dbReference type="ARBA" id="ARBA00022833"/>
    </source>
</evidence>
<evidence type="ECO:0000259" key="13">
    <source>
        <dbReference type="PROSITE" id="PS51059"/>
    </source>
</evidence>
<dbReference type="SMART" id="SM00292">
    <property type="entry name" value="BRCT"/>
    <property type="match status" value="1"/>
</dbReference>
<evidence type="ECO:0000256" key="7">
    <source>
        <dbReference type="ARBA" id="ARBA00023163"/>
    </source>
</evidence>
<dbReference type="GO" id="GO:0006366">
    <property type="term" value="P:transcription by RNA polymerase II"/>
    <property type="evidence" value="ECO:0007669"/>
    <property type="project" value="InterPro"/>
</dbReference>
<dbReference type="GO" id="GO:0003677">
    <property type="term" value="F:DNA binding"/>
    <property type="evidence" value="ECO:0007669"/>
    <property type="project" value="UniProtKB-KW"/>
</dbReference>
<dbReference type="PANTHER" id="PTHR46530">
    <property type="entry name" value="PROTEIN MONO-ADP-RIBOSYLTRANSFERASE PARP4"/>
    <property type="match status" value="1"/>
</dbReference>
<dbReference type="InterPro" id="IPR002035">
    <property type="entry name" value="VWF_A"/>
</dbReference>
<dbReference type="Pfam" id="PF13768">
    <property type="entry name" value="VWA_3"/>
    <property type="match status" value="1"/>
</dbReference>
<evidence type="ECO:0000313" key="16">
    <source>
        <dbReference type="Proteomes" id="UP000593567"/>
    </source>
</evidence>
<keyword evidence="9" id="KW-0328">Glycosyltransferase</keyword>
<dbReference type="PROSITE" id="PS00115">
    <property type="entry name" value="RNA_POL_II_REPEAT"/>
    <property type="match status" value="2"/>
</dbReference>
<keyword evidence="4" id="KW-0677">Repeat</keyword>
<evidence type="ECO:0000256" key="9">
    <source>
        <dbReference type="RuleBase" id="RU362114"/>
    </source>
</evidence>
<gene>
    <name evidence="15" type="ORF">EB796_000848</name>
</gene>
<dbReference type="InterPro" id="IPR012317">
    <property type="entry name" value="Poly(ADP-ribose)pol_cat_dom"/>
</dbReference>
<dbReference type="Gene3D" id="3.90.228.10">
    <property type="match status" value="1"/>
</dbReference>
<reference evidence="15" key="1">
    <citation type="submission" date="2020-06" db="EMBL/GenBank/DDBJ databases">
        <title>Draft genome of Bugula neritina, a colonial animal packing powerful symbionts and potential medicines.</title>
        <authorList>
            <person name="Rayko M."/>
        </authorList>
    </citation>
    <scope>NUCLEOTIDE SEQUENCE [LARGE SCALE GENOMIC DNA]</scope>
    <source>
        <strain evidence="15">Kwan_BN1</strain>
    </source>
</reference>
<dbReference type="PROSITE" id="PS50234">
    <property type="entry name" value="VWFA"/>
    <property type="match status" value="1"/>
</dbReference>
<protein>
    <recommendedName>
        <fullName evidence="9">Poly [ADP-ribose] polymerase</fullName>
        <shortName evidence="9">PARP</shortName>
        <ecNumber evidence="9">2.4.2.-</ecNumber>
    </recommendedName>
</protein>
<feature type="region of interest" description="Disordered" evidence="10">
    <location>
        <begin position="1521"/>
        <end position="1557"/>
    </location>
</feature>
<dbReference type="Pfam" id="PF00644">
    <property type="entry name" value="PARP"/>
    <property type="match status" value="1"/>
</dbReference>
<evidence type="ECO:0000259" key="14">
    <source>
        <dbReference type="PROSITE" id="PS51468"/>
    </source>
</evidence>
<evidence type="ECO:0000259" key="12">
    <source>
        <dbReference type="PROSITE" id="PS50234"/>
    </source>
</evidence>
<dbReference type="GO" id="GO:0003950">
    <property type="term" value="F:NAD+ poly-ADP-ribosyltransferase activity"/>
    <property type="evidence" value="ECO:0007669"/>
    <property type="project" value="UniProtKB-UniRule"/>
</dbReference>
<keyword evidence="9" id="KW-0520">NAD</keyword>
<evidence type="ECO:0000256" key="1">
    <source>
        <dbReference type="ARBA" id="ARBA00004123"/>
    </source>
</evidence>
<dbReference type="PROSITE" id="PS51059">
    <property type="entry name" value="PARP_CATALYTIC"/>
    <property type="match status" value="1"/>
</dbReference>
<keyword evidence="7" id="KW-0804">Transcription</keyword>
<keyword evidence="9" id="KW-0808">Transferase</keyword>
<dbReference type="SUPFAM" id="SSF53300">
    <property type="entry name" value="vWA-like"/>
    <property type="match status" value="1"/>
</dbReference>
<dbReference type="SMART" id="SM00327">
    <property type="entry name" value="VWA"/>
    <property type="match status" value="1"/>
</dbReference>
<dbReference type="PANTHER" id="PTHR46530:SF1">
    <property type="entry name" value="PROTEIN MONO-ADP-RIBOSYLTRANSFERASE PARP4"/>
    <property type="match status" value="1"/>
</dbReference>
<feature type="compositionally biased region" description="Low complexity" evidence="10">
    <location>
        <begin position="1407"/>
        <end position="1441"/>
    </location>
</feature>
<dbReference type="InterPro" id="IPR031273">
    <property type="entry name" value="PARP4"/>
</dbReference>
<feature type="domain" description="VIT" evidence="14">
    <location>
        <begin position="681"/>
        <end position="811"/>
    </location>
</feature>
<dbReference type="InterPro" id="IPR000684">
    <property type="entry name" value="RNA_pol_II_repeat_euk"/>
</dbReference>
<evidence type="ECO:0000313" key="15">
    <source>
        <dbReference type="EMBL" id="KAF6040865.1"/>
    </source>
</evidence>
<keyword evidence="5" id="KW-0862">Zinc</keyword>
<dbReference type="Gene3D" id="3.40.50.410">
    <property type="entry name" value="von Willebrand factor, type A domain"/>
    <property type="match status" value="1"/>
</dbReference>
<dbReference type="InterPro" id="IPR036420">
    <property type="entry name" value="BRCT_dom_sf"/>
</dbReference>
<feature type="domain" description="PARP catalytic" evidence="13">
    <location>
        <begin position="436"/>
        <end position="641"/>
    </location>
</feature>
<dbReference type="InterPro" id="IPR001357">
    <property type="entry name" value="BRCT_dom"/>
</dbReference>
<dbReference type="SUPFAM" id="SSF47587">
    <property type="entry name" value="Domain of poly(ADP-ribose) polymerase"/>
    <property type="match status" value="1"/>
</dbReference>
<dbReference type="SUPFAM" id="SSF56399">
    <property type="entry name" value="ADP-ribosylation"/>
    <property type="match status" value="1"/>
</dbReference>
<feature type="domain" description="BRCT" evidence="11">
    <location>
        <begin position="75"/>
        <end position="169"/>
    </location>
</feature>
<dbReference type="Pfam" id="PF08487">
    <property type="entry name" value="VIT"/>
    <property type="match status" value="1"/>
</dbReference>
<dbReference type="Proteomes" id="UP000593567">
    <property type="component" value="Unassembled WGS sequence"/>
</dbReference>
<organism evidence="15 16">
    <name type="scientific">Bugula neritina</name>
    <name type="common">Brown bryozoan</name>
    <name type="synonym">Sertularia neritina</name>
    <dbReference type="NCBI Taxonomy" id="10212"/>
    <lineage>
        <taxon>Eukaryota</taxon>
        <taxon>Metazoa</taxon>
        <taxon>Spiralia</taxon>
        <taxon>Lophotrochozoa</taxon>
        <taxon>Bryozoa</taxon>
        <taxon>Gymnolaemata</taxon>
        <taxon>Cheilostomatida</taxon>
        <taxon>Flustrina</taxon>
        <taxon>Buguloidea</taxon>
        <taxon>Bugulidae</taxon>
        <taxon>Bugula</taxon>
    </lineage>
</organism>
<dbReference type="PROSITE" id="PS51468">
    <property type="entry name" value="VIT"/>
    <property type="match status" value="1"/>
</dbReference>
<dbReference type="EMBL" id="VXIV02000096">
    <property type="protein sequence ID" value="KAF6040865.1"/>
    <property type="molecule type" value="Genomic_DNA"/>
</dbReference>
<evidence type="ECO:0000256" key="3">
    <source>
        <dbReference type="ARBA" id="ARBA00022723"/>
    </source>
</evidence>
<proteinExistence type="predicted"/>